<dbReference type="SUPFAM" id="SSF53474">
    <property type="entry name" value="alpha/beta-Hydrolases"/>
    <property type="match status" value="1"/>
</dbReference>
<dbReference type="Gene3D" id="3.40.50.1820">
    <property type="entry name" value="alpha/beta hydrolase"/>
    <property type="match status" value="1"/>
</dbReference>
<protein>
    <submittedName>
        <fullName evidence="3">G4526 protein</fullName>
    </submittedName>
</protein>
<gene>
    <name evidence="3" type="primary">g4526</name>
    <name evidence="3" type="ORF">VP750_LOCUS3856</name>
</gene>
<accession>A0ABP1FXE8</accession>
<evidence type="ECO:0000313" key="3">
    <source>
        <dbReference type="EMBL" id="CAL5222197.1"/>
    </source>
</evidence>
<dbReference type="PANTHER" id="PTHR45763">
    <property type="entry name" value="HYDROLASE, ALPHA/BETA FOLD FAMILY PROTEIN, EXPRESSED-RELATED"/>
    <property type="match status" value="1"/>
</dbReference>
<evidence type="ECO:0000313" key="4">
    <source>
        <dbReference type="Proteomes" id="UP001497392"/>
    </source>
</evidence>
<dbReference type="InterPro" id="IPR000073">
    <property type="entry name" value="AB_hydrolase_1"/>
</dbReference>
<sequence length="308" mass="34711">MLLVGVDRPSYGSSDPHPNRSYESYVDDLRQLADSLGVHQFSVIGVSGGGPYTYAAAALLPERVLGAMTISTVAQAGSMNAEEDRQFFREMDKVGEVVGRLFRRHNYMARVLRDVSLTWWGGRLLYSFFLQPVAANCLSLMADVDRKCVTDVHPEYMTRVVPESLRQHDVPSSSKTFAARKCVTDVHPEYMTRVVPESLRQRTAATFFQDLWLFERPWSFKLADIPAAAQQSIHIWHGTGDKQVPWVSAKVLHRLIPQAHLHIVEGGGHFAYYACTKHSQRSALKQLLDSGRARNQKLPDTVTINYVH</sequence>
<organism evidence="3 4">
    <name type="scientific">Coccomyxa viridis</name>
    <dbReference type="NCBI Taxonomy" id="1274662"/>
    <lineage>
        <taxon>Eukaryota</taxon>
        <taxon>Viridiplantae</taxon>
        <taxon>Chlorophyta</taxon>
        <taxon>core chlorophytes</taxon>
        <taxon>Trebouxiophyceae</taxon>
        <taxon>Trebouxiophyceae incertae sedis</taxon>
        <taxon>Coccomyxaceae</taxon>
        <taxon>Coccomyxa</taxon>
    </lineage>
</organism>
<dbReference type="InterPro" id="IPR029058">
    <property type="entry name" value="AB_hydrolase_fold"/>
</dbReference>
<dbReference type="Pfam" id="PF00561">
    <property type="entry name" value="Abhydrolase_1"/>
    <property type="match status" value="1"/>
</dbReference>
<dbReference type="EMBL" id="CAXHTA020000006">
    <property type="protein sequence ID" value="CAL5222197.1"/>
    <property type="molecule type" value="Genomic_DNA"/>
</dbReference>
<evidence type="ECO:0000256" key="1">
    <source>
        <dbReference type="SAM" id="MobiDB-lite"/>
    </source>
</evidence>
<keyword evidence="4" id="KW-1185">Reference proteome</keyword>
<proteinExistence type="predicted"/>
<feature type="domain" description="AB hydrolase-1" evidence="2">
    <location>
        <begin position="4"/>
        <end position="88"/>
    </location>
</feature>
<comment type="caution">
    <text evidence="3">The sequence shown here is derived from an EMBL/GenBank/DDBJ whole genome shotgun (WGS) entry which is preliminary data.</text>
</comment>
<reference evidence="3 4" key="1">
    <citation type="submission" date="2024-06" db="EMBL/GenBank/DDBJ databases">
        <authorList>
            <person name="Kraege A."/>
            <person name="Thomma B."/>
        </authorList>
    </citation>
    <scope>NUCLEOTIDE SEQUENCE [LARGE SCALE GENOMIC DNA]</scope>
</reference>
<feature type="region of interest" description="Disordered" evidence="1">
    <location>
        <begin position="1"/>
        <end position="20"/>
    </location>
</feature>
<name>A0ABP1FXE8_9CHLO</name>
<dbReference type="Proteomes" id="UP001497392">
    <property type="component" value="Unassembled WGS sequence"/>
</dbReference>
<evidence type="ECO:0000259" key="2">
    <source>
        <dbReference type="Pfam" id="PF00561"/>
    </source>
</evidence>
<dbReference type="PANTHER" id="PTHR45763:SF46">
    <property type="entry name" value="AB HYDROLASE-1 DOMAIN-CONTAINING PROTEIN"/>
    <property type="match status" value="1"/>
</dbReference>